<sequence length="46" mass="5372">MGYKGKNAKRTRKNSAMFYLNVVGYKEEDNIPLFGWKDVLFERSGI</sequence>
<protein>
    <submittedName>
        <fullName evidence="1">Uncharacterized protein</fullName>
    </submittedName>
</protein>
<name>A0A150M558_9BACI</name>
<reference evidence="1 2" key="1">
    <citation type="submission" date="2016-01" db="EMBL/GenBank/DDBJ databases">
        <title>Draft Genome Sequences of Seven Thermophilic Sporeformers Isolated from Foods.</title>
        <authorList>
            <person name="Berendsen E.M."/>
            <person name="Wells-Bennik M.H."/>
            <person name="Krawcyk A.O."/>
            <person name="De Jong A."/>
            <person name="Holsappel S."/>
            <person name="Eijlander R.T."/>
            <person name="Kuipers O.P."/>
        </authorList>
    </citation>
    <scope>NUCLEOTIDE SEQUENCE [LARGE SCALE GENOMIC DNA]</scope>
    <source>
        <strain evidence="1 2">B4135</strain>
    </source>
</reference>
<accession>A0A150M558</accession>
<comment type="caution">
    <text evidence="1">The sequence shown here is derived from an EMBL/GenBank/DDBJ whole genome shotgun (WGS) entry which is preliminary data.</text>
</comment>
<evidence type="ECO:0000313" key="2">
    <source>
        <dbReference type="Proteomes" id="UP000075683"/>
    </source>
</evidence>
<proteinExistence type="predicted"/>
<dbReference type="Proteomes" id="UP000075683">
    <property type="component" value="Unassembled WGS sequence"/>
</dbReference>
<evidence type="ECO:0000313" key="1">
    <source>
        <dbReference type="EMBL" id="KYD19342.1"/>
    </source>
</evidence>
<dbReference type="AlphaFoldDB" id="A0A150M558"/>
<dbReference type="EMBL" id="LQYT01000042">
    <property type="protein sequence ID" value="KYD19342.1"/>
    <property type="molecule type" value="Genomic_DNA"/>
</dbReference>
<gene>
    <name evidence="1" type="ORF">B4135_2073</name>
</gene>
<organism evidence="1 2">
    <name type="scientific">Caldibacillus debilis</name>
    <dbReference type="NCBI Taxonomy" id="301148"/>
    <lineage>
        <taxon>Bacteria</taxon>
        <taxon>Bacillati</taxon>
        <taxon>Bacillota</taxon>
        <taxon>Bacilli</taxon>
        <taxon>Bacillales</taxon>
        <taxon>Bacillaceae</taxon>
        <taxon>Caldibacillus</taxon>
    </lineage>
</organism>